<feature type="domain" description="HTH rpiR-type" evidence="1">
    <location>
        <begin position="5"/>
        <end position="81"/>
    </location>
</feature>
<dbReference type="PANTHER" id="PTHR30514:SF1">
    <property type="entry name" value="HTH-TYPE TRANSCRIPTIONAL REGULATOR HEXR-RELATED"/>
    <property type="match status" value="1"/>
</dbReference>
<dbReference type="InterPro" id="IPR036388">
    <property type="entry name" value="WH-like_DNA-bd_sf"/>
</dbReference>
<dbReference type="Pfam" id="PF01418">
    <property type="entry name" value="HTH_6"/>
    <property type="match status" value="1"/>
</dbReference>
<evidence type="ECO:0000259" key="1">
    <source>
        <dbReference type="PROSITE" id="PS51071"/>
    </source>
</evidence>
<dbReference type="Proteomes" id="UP000244338">
    <property type="component" value="Unassembled WGS sequence"/>
</dbReference>
<evidence type="ECO:0000313" key="3">
    <source>
        <dbReference type="Proteomes" id="UP000244338"/>
    </source>
</evidence>
<dbReference type="AlphaFoldDB" id="A0A2R6Y3V0"/>
<dbReference type="GO" id="GO:0003677">
    <property type="term" value="F:DNA binding"/>
    <property type="evidence" value="ECO:0007669"/>
    <property type="project" value="InterPro"/>
</dbReference>
<comment type="caution">
    <text evidence="2">The sequence shown here is derived from an EMBL/GenBank/DDBJ whole genome shotgun (WGS) entry which is preliminary data.</text>
</comment>
<gene>
    <name evidence="2" type="ORF">BSOLF_1667</name>
</gene>
<dbReference type="Gene3D" id="1.10.10.10">
    <property type="entry name" value="Winged helix-like DNA-binding domain superfamily/Winged helix DNA-binding domain"/>
    <property type="match status" value="1"/>
</dbReference>
<reference evidence="3" key="1">
    <citation type="journal article" date="2018" name="Sci. Rep.">
        <title>Lignite coal burning seam in the remote Altai Mountains harbors a hydrogen-driven thermophilic microbial community.</title>
        <authorList>
            <person name="Kadnikov V.V."/>
            <person name="Mardanov A.V."/>
            <person name="Ivasenko D.A."/>
            <person name="Antsiferov D.V."/>
            <person name="Beletsky A.V."/>
            <person name="Karnachuk O.V."/>
            <person name="Ravin N.V."/>
        </authorList>
    </citation>
    <scope>NUCLEOTIDE SEQUENCE [LARGE SCALE GENOMIC DNA]</scope>
</reference>
<dbReference type="InterPro" id="IPR009057">
    <property type="entry name" value="Homeodomain-like_sf"/>
</dbReference>
<proteinExistence type="predicted"/>
<evidence type="ECO:0000313" key="2">
    <source>
        <dbReference type="EMBL" id="PTQ57351.1"/>
    </source>
</evidence>
<dbReference type="GO" id="GO:0097367">
    <property type="term" value="F:carbohydrate derivative binding"/>
    <property type="evidence" value="ECO:0007669"/>
    <property type="project" value="InterPro"/>
</dbReference>
<sequence>MSQENNVVLKIRSVYRALTKSERKVADTVLEAPDDMVYLSLSDLAAKSGVAETTGVRFCQRIGFYRTGRQVQIHATRNERGRQFGYPHPGDFSGQFAARRRRRRHFLFWEQQGYGRDM</sequence>
<dbReference type="GO" id="GO:0003700">
    <property type="term" value="F:DNA-binding transcription factor activity"/>
    <property type="evidence" value="ECO:0007669"/>
    <property type="project" value="InterPro"/>
</dbReference>
<dbReference type="InterPro" id="IPR047640">
    <property type="entry name" value="RpiR-like"/>
</dbReference>
<dbReference type="PANTHER" id="PTHR30514">
    <property type="entry name" value="GLUCOKINASE"/>
    <property type="match status" value="1"/>
</dbReference>
<dbReference type="SUPFAM" id="SSF46689">
    <property type="entry name" value="Homeodomain-like"/>
    <property type="match status" value="1"/>
</dbReference>
<dbReference type="InterPro" id="IPR000281">
    <property type="entry name" value="HTH_RpiR"/>
</dbReference>
<name>A0A2R6Y3V0_9BACL</name>
<organism evidence="2 3">
    <name type="scientific">Candidatus Carbonibacillus altaicus</name>
    <dbReference type="NCBI Taxonomy" id="2163959"/>
    <lineage>
        <taxon>Bacteria</taxon>
        <taxon>Bacillati</taxon>
        <taxon>Bacillota</taxon>
        <taxon>Bacilli</taxon>
        <taxon>Bacillales</taxon>
        <taxon>Candidatus Carbonibacillus</taxon>
    </lineage>
</organism>
<dbReference type="EMBL" id="PEBX01000008">
    <property type="protein sequence ID" value="PTQ57351.1"/>
    <property type="molecule type" value="Genomic_DNA"/>
</dbReference>
<accession>A0A2R6Y3V0</accession>
<protein>
    <submittedName>
        <fullName evidence="2">Sialic acid utilization regulator, RpiR family</fullName>
    </submittedName>
</protein>
<dbReference type="PROSITE" id="PS51071">
    <property type="entry name" value="HTH_RPIR"/>
    <property type="match status" value="1"/>
</dbReference>